<comment type="caution">
    <text evidence="1">The sequence shown here is derived from an EMBL/GenBank/DDBJ whole genome shotgun (WGS) entry which is preliminary data.</text>
</comment>
<reference evidence="1 2" key="1">
    <citation type="submission" date="2016-03" db="EMBL/GenBank/DDBJ databases">
        <title>EvidentialGene: Evidence-directed Construction of Genes on Genomes.</title>
        <authorList>
            <person name="Gilbert D.G."/>
            <person name="Choi J.-H."/>
            <person name="Mockaitis K."/>
            <person name="Colbourne J."/>
            <person name="Pfrender M."/>
        </authorList>
    </citation>
    <scope>NUCLEOTIDE SEQUENCE [LARGE SCALE GENOMIC DNA]</scope>
    <source>
        <strain evidence="1 2">Xinb3</strain>
        <tissue evidence="1">Complete organism</tissue>
    </source>
</reference>
<proteinExistence type="predicted"/>
<dbReference type="Proteomes" id="UP000076858">
    <property type="component" value="Unassembled WGS sequence"/>
</dbReference>
<organism evidence="1 2">
    <name type="scientific">Daphnia magna</name>
    <dbReference type="NCBI Taxonomy" id="35525"/>
    <lineage>
        <taxon>Eukaryota</taxon>
        <taxon>Metazoa</taxon>
        <taxon>Ecdysozoa</taxon>
        <taxon>Arthropoda</taxon>
        <taxon>Crustacea</taxon>
        <taxon>Branchiopoda</taxon>
        <taxon>Diplostraca</taxon>
        <taxon>Cladocera</taxon>
        <taxon>Anomopoda</taxon>
        <taxon>Daphniidae</taxon>
        <taxon>Daphnia</taxon>
    </lineage>
</organism>
<protein>
    <submittedName>
        <fullName evidence="1">Uncharacterized protein</fullName>
    </submittedName>
</protein>
<gene>
    <name evidence="1" type="ORF">APZ42_018240</name>
</gene>
<name>A0A0P5JG83_9CRUS</name>
<accession>A0A0P5JG83</accession>
<dbReference type="AlphaFoldDB" id="A0A0P5JG83"/>
<evidence type="ECO:0000313" key="2">
    <source>
        <dbReference type="Proteomes" id="UP000076858"/>
    </source>
</evidence>
<sequence length="150" mass="17409">MLSYSALLVVSSVAVMLMDNGVEAQNTYFYRRFGQSNPSVSRNVFRPQNPSSAFNINPVVARSNNGWGWPSAVQQQNRWRVNFDNSIEDNSVESVESTFRRRSSSPQRPSIPSNAWNRPTAAPVRQQQTRWNVRHSDEDSFESRENRRWW</sequence>
<dbReference type="EMBL" id="LRGB01000763">
    <property type="protein sequence ID" value="KZS16126.1"/>
    <property type="molecule type" value="Genomic_DNA"/>
</dbReference>
<keyword evidence="2" id="KW-1185">Reference proteome</keyword>
<evidence type="ECO:0000313" key="1">
    <source>
        <dbReference type="EMBL" id="KZS16126.1"/>
    </source>
</evidence>
<dbReference type="OrthoDB" id="6375407at2759"/>